<evidence type="ECO:0000259" key="1">
    <source>
        <dbReference type="Pfam" id="PF00582"/>
    </source>
</evidence>
<name>A0A0R3SUQ0_HYMDI</name>
<dbReference type="STRING" id="6216.A0A0R3SUQ0"/>
<dbReference type="InterPro" id="IPR014729">
    <property type="entry name" value="Rossmann-like_a/b/a_fold"/>
</dbReference>
<organism evidence="4">
    <name type="scientific">Hymenolepis diminuta</name>
    <name type="common">Rat tapeworm</name>
    <dbReference type="NCBI Taxonomy" id="6216"/>
    <lineage>
        <taxon>Eukaryota</taxon>
        <taxon>Metazoa</taxon>
        <taxon>Spiralia</taxon>
        <taxon>Lophotrochozoa</taxon>
        <taxon>Platyhelminthes</taxon>
        <taxon>Cestoda</taxon>
        <taxon>Eucestoda</taxon>
        <taxon>Cyclophyllidea</taxon>
        <taxon>Hymenolepididae</taxon>
        <taxon>Hymenolepis</taxon>
    </lineage>
</organism>
<protein>
    <submittedName>
        <fullName evidence="4">Usp domain-containing protein</fullName>
    </submittedName>
</protein>
<dbReference type="OrthoDB" id="843225at2759"/>
<dbReference type="Gene3D" id="3.40.50.620">
    <property type="entry name" value="HUPs"/>
    <property type="match status" value="1"/>
</dbReference>
<dbReference type="WBParaSite" id="HDID_0000924001-mRNA-1">
    <property type="protein sequence ID" value="HDID_0000924001-mRNA-1"/>
    <property type="gene ID" value="HDID_0000924001"/>
</dbReference>
<accession>A0A0R3SUQ0</accession>
<evidence type="ECO:0000313" key="4">
    <source>
        <dbReference type="WBParaSite" id="HDID_0000924001-mRNA-1"/>
    </source>
</evidence>
<proteinExistence type="predicted"/>
<gene>
    <name evidence="2" type="ORF">HDID_LOCUS9238</name>
</gene>
<reference evidence="2 3" key="2">
    <citation type="submission" date="2018-11" db="EMBL/GenBank/DDBJ databases">
        <authorList>
            <consortium name="Pathogen Informatics"/>
        </authorList>
    </citation>
    <scope>NUCLEOTIDE SEQUENCE [LARGE SCALE GENOMIC DNA]</scope>
</reference>
<dbReference type="InterPro" id="IPR006016">
    <property type="entry name" value="UspA"/>
</dbReference>
<dbReference type="SUPFAM" id="SSF52402">
    <property type="entry name" value="Adenine nucleotide alpha hydrolases-like"/>
    <property type="match status" value="1"/>
</dbReference>
<feature type="domain" description="UspA" evidence="1">
    <location>
        <begin position="13"/>
        <end position="158"/>
    </location>
</feature>
<dbReference type="Proteomes" id="UP000274504">
    <property type="component" value="Unassembled WGS sequence"/>
</dbReference>
<dbReference type="EMBL" id="UYSG01011243">
    <property type="protein sequence ID" value="VDL61556.1"/>
    <property type="molecule type" value="Genomic_DNA"/>
</dbReference>
<reference evidence="4" key="1">
    <citation type="submission" date="2017-02" db="UniProtKB">
        <authorList>
            <consortium name="WormBaseParasite"/>
        </authorList>
    </citation>
    <scope>IDENTIFICATION</scope>
</reference>
<dbReference type="InterPro" id="IPR006015">
    <property type="entry name" value="Universal_stress_UspA"/>
</dbReference>
<sequence length="163" mass="17811">MSIAGTEDGSNKRRILFAIDESESCKQAFQWYTDYIMLPGDEITFVHVMEPDIKSLGASSSSTEPGKGQKKAFDEIMNKSKFLGISYITMAKTFKLESSAFLHVNTRPGRAILASAKNHNSNMIVMGSGGPGLVKRVFLGSVSDYVVHNSPIPVVIIHTESHS</sequence>
<dbReference type="CDD" id="cd23659">
    <property type="entry name" value="USP_At3g01520-like"/>
    <property type="match status" value="1"/>
</dbReference>
<dbReference type="PANTHER" id="PTHR46989:SF3">
    <property type="entry name" value="USPA DOMAIN-CONTAINING PROTEIN"/>
    <property type="match status" value="1"/>
</dbReference>
<dbReference type="PRINTS" id="PR01438">
    <property type="entry name" value="UNVRSLSTRESS"/>
</dbReference>
<evidence type="ECO:0000313" key="2">
    <source>
        <dbReference type="EMBL" id="VDL61556.1"/>
    </source>
</evidence>
<dbReference type="PANTHER" id="PTHR46989">
    <property type="entry name" value="USP DOMAIN-CONTAINING PROTEIN"/>
    <property type="match status" value="1"/>
</dbReference>
<dbReference type="AlphaFoldDB" id="A0A0R3SUQ0"/>
<dbReference type="Pfam" id="PF00582">
    <property type="entry name" value="Usp"/>
    <property type="match status" value="1"/>
</dbReference>
<evidence type="ECO:0000313" key="3">
    <source>
        <dbReference type="Proteomes" id="UP000274504"/>
    </source>
</evidence>